<dbReference type="Proteomes" id="UP000799764">
    <property type="component" value="Unassembled WGS sequence"/>
</dbReference>
<gene>
    <name evidence="1" type="ORF">P171DRAFT_433401</name>
</gene>
<evidence type="ECO:0000313" key="2">
    <source>
        <dbReference type="Proteomes" id="UP000799764"/>
    </source>
</evidence>
<protein>
    <submittedName>
        <fullName evidence="1">Uncharacterized protein</fullName>
    </submittedName>
</protein>
<reference evidence="1" key="1">
    <citation type="journal article" date="2020" name="Stud. Mycol.">
        <title>101 Dothideomycetes genomes: a test case for predicting lifestyles and emergence of pathogens.</title>
        <authorList>
            <person name="Haridas S."/>
            <person name="Albert R."/>
            <person name="Binder M."/>
            <person name="Bloem J."/>
            <person name="Labutti K."/>
            <person name="Salamov A."/>
            <person name="Andreopoulos B."/>
            <person name="Baker S."/>
            <person name="Barry K."/>
            <person name="Bills G."/>
            <person name="Bluhm B."/>
            <person name="Cannon C."/>
            <person name="Castanera R."/>
            <person name="Culley D."/>
            <person name="Daum C."/>
            <person name="Ezra D."/>
            <person name="Gonzalez J."/>
            <person name="Henrissat B."/>
            <person name="Kuo A."/>
            <person name="Liang C."/>
            <person name="Lipzen A."/>
            <person name="Lutzoni F."/>
            <person name="Magnuson J."/>
            <person name="Mondo S."/>
            <person name="Nolan M."/>
            <person name="Ohm R."/>
            <person name="Pangilinan J."/>
            <person name="Park H.-J."/>
            <person name="Ramirez L."/>
            <person name="Alfaro M."/>
            <person name="Sun H."/>
            <person name="Tritt A."/>
            <person name="Yoshinaga Y."/>
            <person name="Zwiers L.-H."/>
            <person name="Turgeon B."/>
            <person name="Goodwin S."/>
            <person name="Spatafora J."/>
            <person name="Crous P."/>
            <person name="Grigoriev I."/>
        </authorList>
    </citation>
    <scope>NUCLEOTIDE SEQUENCE</scope>
    <source>
        <strain evidence="1">CBS 690.94</strain>
    </source>
</reference>
<name>A0A9P4PFP0_9PLEO</name>
<comment type="caution">
    <text evidence="1">The sequence shown here is derived from an EMBL/GenBank/DDBJ whole genome shotgun (WGS) entry which is preliminary data.</text>
</comment>
<organism evidence="1 2">
    <name type="scientific">Karstenula rhodostoma CBS 690.94</name>
    <dbReference type="NCBI Taxonomy" id="1392251"/>
    <lineage>
        <taxon>Eukaryota</taxon>
        <taxon>Fungi</taxon>
        <taxon>Dikarya</taxon>
        <taxon>Ascomycota</taxon>
        <taxon>Pezizomycotina</taxon>
        <taxon>Dothideomycetes</taxon>
        <taxon>Pleosporomycetidae</taxon>
        <taxon>Pleosporales</taxon>
        <taxon>Massarineae</taxon>
        <taxon>Didymosphaeriaceae</taxon>
        <taxon>Karstenula</taxon>
    </lineage>
</organism>
<keyword evidence="2" id="KW-1185">Reference proteome</keyword>
<dbReference type="OrthoDB" id="5232280at2759"/>
<dbReference type="AlphaFoldDB" id="A0A9P4PFP0"/>
<accession>A0A9P4PFP0</accession>
<sequence length="68" mass="7919">MGGLSVSAPEPWTVQSFFMRYYHDLFFRIVDTSSVAFQTVEGEWGFRSHKLLHHIRTSGINYGPIKER</sequence>
<proteinExistence type="predicted"/>
<dbReference type="EMBL" id="MU001503">
    <property type="protein sequence ID" value="KAF2443052.1"/>
    <property type="molecule type" value="Genomic_DNA"/>
</dbReference>
<evidence type="ECO:0000313" key="1">
    <source>
        <dbReference type="EMBL" id="KAF2443052.1"/>
    </source>
</evidence>